<dbReference type="PANTHER" id="PTHR24058:SF17">
    <property type="entry name" value="HOMEODOMAIN INTERACTING PROTEIN KINASE, ISOFORM D"/>
    <property type="match status" value="1"/>
</dbReference>
<feature type="region of interest" description="Disordered" evidence="9">
    <location>
        <begin position="1"/>
        <end position="32"/>
    </location>
</feature>
<keyword evidence="12" id="KW-1185">Reference proteome</keyword>
<dbReference type="PROSITE" id="PS00108">
    <property type="entry name" value="PROTEIN_KINASE_ST"/>
    <property type="match status" value="1"/>
</dbReference>
<evidence type="ECO:0000256" key="5">
    <source>
        <dbReference type="ARBA" id="ARBA00022741"/>
    </source>
</evidence>
<feature type="region of interest" description="Disordered" evidence="9">
    <location>
        <begin position="666"/>
        <end position="685"/>
    </location>
</feature>
<protein>
    <submittedName>
        <fullName evidence="11">Dual specificity protein kinase yak1</fullName>
        <ecNumber evidence="11">2.7.12.1</ecNumber>
    </submittedName>
</protein>
<feature type="region of interest" description="Disordered" evidence="9">
    <location>
        <begin position="1762"/>
        <end position="1887"/>
    </location>
</feature>
<organism evidence="11 12">
    <name type="scientific">Coemansia interrupta</name>
    <dbReference type="NCBI Taxonomy" id="1126814"/>
    <lineage>
        <taxon>Eukaryota</taxon>
        <taxon>Fungi</taxon>
        <taxon>Fungi incertae sedis</taxon>
        <taxon>Zoopagomycota</taxon>
        <taxon>Kickxellomycotina</taxon>
        <taxon>Kickxellomycetes</taxon>
        <taxon>Kickxellales</taxon>
        <taxon>Kickxellaceae</taxon>
        <taxon>Coemansia</taxon>
    </lineage>
</organism>
<feature type="region of interest" description="Disordered" evidence="9">
    <location>
        <begin position="240"/>
        <end position="284"/>
    </location>
</feature>
<accession>A0A9W8HSA0</accession>
<dbReference type="PANTHER" id="PTHR24058">
    <property type="entry name" value="DUAL SPECIFICITY PROTEIN KINASE"/>
    <property type="match status" value="1"/>
</dbReference>
<dbReference type="OrthoDB" id="9332038at2759"/>
<evidence type="ECO:0000259" key="10">
    <source>
        <dbReference type="PROSITE" id="PS50011"/>
    </source>
</evidence>
<name>A0A9W8HSA0_9FUNG</name>
<dbReference type="Pfam" id="PF00069">
    <property type="entry name" value="Pkinase"/>
    <property type="match status" value="1"/>
</dbReference>
<feature type="compositionally biased region" description="Polar residues" evidence="9">
    <location>
        <begin position="1"/>
        <end position="12"/>
    </location>
</feature>
<keyword evidence="3" id="KW-0597">Phosphoprotein</keyword>
<evidence type="ECO:0000256" key="9">
    <source>
        <dbReference type="SAM" id="MobiDB-lite"/>
    </source>
</evidence>
<feature type="region of interest" description="Disordered" evidence="9">
    <location>
        <begin position="1347"/>
        <end position="1409"/>
    </location>
</feature>
<dbReference type="GO" id="GO:0005524">
    <property type="term" value="F:ATP binding"/>
    <property type="evidence" value="ECO:0007669"/>
    <property type="project" value="UniProtKB-UniRule"/>
</dbReference>
<evidence type="ECO:0000256" key="4">
    <source>
        <dbReference type="ARBA" id="ARBA00022679"/>
    </source>
</evidence>
<feature type="compositionally biased region" description="Gly residues" evidence="9">
    <location>
        <begin position="1355"/>
        <end position="1370"/>
    </location>
</feature>
<dbReference type="SMART" id="SM00220">
    <property type="entry name" value="S_TKc"/>
    <property type="match status" value="1"/>
</dbReference>
<dbReference type="GO" id="GO:0005634">
    <property type="term" value="C:nucleus"/>
    <property type="evidence" value="ECO:0007669"/>
    <property type="project" value="TreeGrafter"/>
</dbReference>
<feature type="region of interest" description="Disordered" evidence="9">
    <location>
        <begin position="793"/>
        <end position="850"/>
    </location>
</feature>
<dbReference type="GO" id="GO:0005737">
    <property type="term" value="C:cytoplasm"/>
    <property type="evidence" value="ECO:0007669"/>
    <property type="project" value="TreeGrafter"/>
</dbReference>
<dbReference type="InterPro" id="IPR000719">
    <property type="entry name" value="Prot_kinase_dom"/>
</dbReference>
<feature type="compositionally biased region" description="Polar residues" evidence="9">
    <location>
        <begin position="803"/>
        <end position="823"/>
    </location>
</feature>
<feature type="region of interest" description="Disordered" evidence="9">
    <location>
        <begin position="67"/>
        <end position="111"/>
    </location>
</feature>
<dbReference type="InterPro" id="IPR017441">
    <property type="entry name" value="Protein_kinase_ATP_BS"/>
</dbReference>
<reference evidence="11" key="1">
    <citation type="submission" date="2022-07" db="EMBL/GenBank/DDBJ databases">
        <title>Phylogenomic reconstructions and comparative analyses of Kickxellomycotina fungi.</title>
        <authorList>
            <person name="Reynolds N.K."/>
            <person name="Stajich J.E."/>
            <person name="Barry K."/>
            <person name="Grigoriev I.V."/>
            <person name="Crous P."/>
            <person name="Smith M.E."/>
        </authorList>
    </citation>
    <scope>NUCLEOTIDE SEQUENCE</scope>
    <source>
        <strain evidence="11">BCRC 34489</strain>
    </source>
</reference>
<dbReference type="GO" id="GO:0004712">
    <property type="term" value="F:protein serine/threonine/tyrosine kinase activity"/>
    <property type="evidence" value="ECO:0007669"/>
    <property type="project" value="UniProtKB-EC"/>
</dbReference>
<dbReference type="InterPro" id="IPR011009">
    <property type="entry name" value="Kinase-like_dom_sf"/>
</dbReference>
<gene>
    <name evidence="11" type="primary">YAK1</name>
    <name evidence="11" type="ORF">GGI15_000367</name>
</gene>
<evidence type="ECO:0000256" key="8">
    <source>
        <dbReference type="PROSITE-ProRule" id="PRU10141"/>
    </source>
</evidence>
<evidence type="ECO:0000313" key="11">
    <source>
        <dbReference type="EMBL" id="KAJ2787859.1"/>
    </source>
</evidence>
<dbReference type="InterPro" id="IPR050494">
    <property type="entry name" value="Ser_Thr_dual-spec_kinase"/>
</dbReference>
<feature type="region of interest" description="Disordered" evidence="9">
    <location>
        <begin position="1430"/>
        <end position="1482"/>
    </location>
</feature>
<dbReference type="GO" id="GO:0004713">
    <property type="term" value="F:protein tyrosine kinase activity"/>
    <property type="evidence" value="ECO:0007669"/>
    <property type="project" value="TreeGrafter"/>
</dbReference>
<feature type="region of interest" description="Disordered" evidence="9">
    <location>
        <begin position="2052"/>
        <end position="2077"/>
    </location>
</feature>
<keyword evidence="7 8" id="KW-0067">ATP-binding</keyword>
<feature type="compositionally biased region" description="Polar residues" evidence="9">
    <location>
        <begin position="1435"/>
        <end position="1482"/>
    </location>
</feature>
<dbReference type="PROSITE" id="PS00107">
    <property type="entry name" value="PROTEIN_KINASE_ATP"/>
    <property type="match status" value="1"/>
</dbReference>
<feature type="compositionally biased region" description="Polar residues" evidence="9">
    <location>
        <begin position="380"/>
        <end position="391"/>
    </location>
</feature>
<feature type="compositionally biased region" description="Polar residues" evidence="9">
    <location>
        <begin position="1822"/>
        <end position="1846"/>
    </location>
</feature>
<keyword evidence="2" id="KW-0723">Serine/threonine-protein kinase</keyword>
<dbReference type="Gene3D" id="1.10.510.10">
    <property type="entry name" value="Transferase(Phosphotransferase) domain 1"/>
    <property type="match status" value="1"/>
</dbReference>
<feature type="compositionally biased region" description="Basic and acidic residues" evidence="9">
    <location>
        <begin position="1872"/>
        <end position="1887"/>
    </location>
</feature>
<feature type="compositionally biased region" description="Polar residues" evidence="9">
    <location>
        <begin position="1769"/>
        <end position="1785"/>
    </location>
</feature>
<evidence type="ECO:0000256" key="3">
    <source>
        <dbReference type="ARBA" id="ARBA00022553"/>
    </source>
</evidence>
<feature type="region of interest" description="Disordered" evidence="9">
    <location>
        <begin position="351"/>
        <end position="449"/>
    </location>
</feature>
<feature type="compositionally biased region" description="Low complexity" evidence="9">
    <location>
        <begin position="1851"/>
        <end position="1862"/>
    </location>
</feature>
<dbReference type="Proteomes" id="UP001140172">
    <property type="component" value="Unassembled WGS sequence"/>
</dbReference>
<feature type="compositionally biased region" description="Low complexity" evidence="9">
    <location>
        <begin position="432"/>
        <end position="442"/>
    </location>
</feature>
<keyword evidence="4 11" id="KW-0808">Transferase</keyword>
<dbReference type="Gene3D" id="3.30.200.20">
    <property type="entry name" value="Phosphorylase Kinase, domain 1"/>
    <property type="match status" value="1"/>
</dbReference>
<proteinExistence type="inferred from homology"/>
<feature type="domain" description="Protein kinase" evidence="10">
    <location>
        <begin position="1001"/>
        <end position="1327"/>
    </location>
</feature>
<comment type="similarity">
    <text evidence="1">Belongs to the protein kinase superfamily. CMGC Ser/Thr protein kinase family. MNB/DYRK subfamily.</text>
</comment>
<keyword evidence="5 8" id="KW-0547">Nucleotide-binding</keyword>
<dbReference type="PROSITE" id="PS50011">
    <property type="entry name" value="PROTEIN_KINASE_DOM"/>
    <property type="match status" value="1"/>
</dbReference>
<keyword evidence="6 11" id="KW-0418">Kinase</keyword>
<evidence type="ECO:0000313" key="12">
    <source>
        <dbReference type="Proteomes" id="UP001140172"/>
    </source>
</evidence>
<feature type="compositionally biased region" description="Polar residues" evidence="9">
    <location>
        <begin position="402"/>
        <end position="418"/>
    </location>
</feature>
<dbReference type="SUPFAM" id="SSF56112">
    <property type="entry name" value="Protein kinase-like (PK-like)"/>
    <property type="match status" value="1"/>
</dbReference>
<comment type="caution">
    <text evidence="11">The sequence shown here is derived from an EMBL/GenBank/DDBJ whole genome shotgun (WGS) entry which is preliminary data.</text>
</comment>
<dbReference type="EC" id="2.7.12.1" evidence="11"/>
<feature type="compositionally biased region" description="Low complexity" evidence="9">
    <location>
        <begin position="255"/>
        <end position="271"/>
    </location>
</feature>
<evidence type="ECO:0000256" key="7">
    <source>
        <dbReference type="ARBA" id="ARBA00022840"/>
    </source>
</evidence>
<evidence type="ECO:0000256" key="2">
    <source>
        <dbReference type="ARBA" id="ARBA00022527"/>
    </source>
</evidence>
<dbReference type="GO" id="GO:0004674">
    <property type="term" value="F:protein serine/threonine kinase activity"/>
    <property type="evidence" value="ECO:0007669"/>
    <property type="project" value="UniProtKB-KW"/>
</dbReference>
<feature type="region of interest" description="Disordered" evidence="9">
    <location>
        <begin position="1983"/>
        <end position="2023"/>
    </location>
</feature>
<dbReference type="InterPro" id="IPR008271">
    <property type="entry name" value="Ser/Thr_kinase_AS"/>
</dbReference>
<dbReference type="FunFam" id="1.10.510.10:FF:000380">
    <property type="entry name" value="Serine/threonine-protein kinase ppk15"/>
    <property type="match status" value="1"/>
</dbReference>
<feature type="compositionally biased region" description="Acidic residues" evidence="9">
    <location>
        <begin position="1787"/>
        <end position="1796"/>
    </location>
</feature>
<sequence>MDHTQGGSSAYNGNLPLAQQQQQQQSPLDSSYIYNSYLGQQMPPASARSAANGTAVSPMAMVQSSVAGPAAGPRPMSMYDSPVPSMYPTLAGPPDSSQQQQQQQMVGASDMRTTDGSFHAIMIGDNSQQGAANAARAPLPPIGVSGNGTQAIPLRQKQSYAAMSSDSAAGRVDVYGGSLSASLPSGNPFLQGAMSGVAGAAAVSPAGGAQHGTAGDYSYANMTGHPTFGYAHNGQGGDWTASVQSPSANQKFGISQQQSQHQQSSMHMYSSAPQSAATHEGSEMSHQLYHTIRQNQSQQNSPRISDHVYQTVSVAGAVHAGNGISANAQMYPVSQPGLPPLHTASSGLAAYATSGQPPLSTRGRSRRRPHQTFDHLEPNSAGTYSSESSPAPGSLQAPVMRQTMSSVVTSDSINSPAEQVSPGHAGSEFNASMNSMRGSSSSDHGAMGNYSPGSSKYNYPDMSYKPANATHGPASASMSQMSIENDEYSGSAVEHVNGNYSPSDGQNYPEYASAATSTAHMRWNPAVRGSPLRTELNSAGMAAMSQANTPKTEGAPLDSPGITHMSSIRFPGAGAGAGSSAVSYSREQQQHQQQQMAQLYATLPRAGYNGNMPTMSSAGASRGQIPVSLASRPTGSGGSTGINTTGINQDSWPPASPHIGVSASGSAQNGGAYMHQRNPSYGSQTNPAAAIDTTGSVQAATPSILKDYYVVYSPADRSYNDPSTPRADSTSILPMVEANQGSSRPPAGNMDDFNAHSQEYLHRRRRRLTQTMHNRQRSGSAVDANARHSIVTGVRGNAIPISSPGSNSLTSNRSAEEATTQHGSETDTHQLQQQQQHPISSSYTGGPSGYLTADTQSIMLAQAQAQVQAQVQANARSQADYINSLQHNHAQKEHLMQERLYQERMRMAHERQQQQQERLKLAREQEIARFQNFRPLLSLTVDLVDTYRKCHPEFYYESAQRPRRVLTHPSEGVENDGFDNENSDYILYVNDIIGDKEGHQYLILEMLGSGTFGQVVKCQNIKTGKYSAVKVIKNKPAYSKQSMMEVRMLDMLNTKYDTNDQHHILRLEEWFEFRNHLIFVNELLSINLYDLLKQNQYQGLSTNLVRILVQQILDAMIVLNEAQIIHADLKPENILLEEINKPQVKVIDFGSACLEWETSFSYIQSRFYRSPEIIMGLRYSSRIDMWSLGCIVAELYLGLPLFPGASEYNQLSRIIDLLGMPPTSMIESAKRKDDFFNYLGKGNWAFKPMAQYSLENNVEEKPSKRYFTATTLSELITTYPVRRKMNDIEQQHEYQMRIALIDFLRGLLEMDPNKRWSPQQAMMHPFITGEPFNGPYNPAHHISGGIHGPGSAPGPYGGAGGSSGGAGGSNYGHPSSGGYQMQGNAGSGGGLGSMTTTGRRVSGYQGTAVGRDPGAHGMYMYNDAGQSIPGAFPANDSSNTQSYQSSYAGSHTSRTDTNGGSRNRATTIGHSASGAPGTQNHQQQHDFLDVDPCTSLINGLLAAGSMSQDVPGRLHVSQGGNEYFAGSTYNCAFRADSSTGNGGGGGSNPLSLAGSYSTMASSIYDYKTAAATAAAAAVGAGISASIATSSVASGASSLLSATSNSQQLYPRQHAYTERQARLFQQIDSTSQPFSDGYISSDPIPLPQTMNNAADRSNTSTERISFYSGMSSDISHHGTPGPVTDVATSDGTVARASGAGVAAAGAAMSSANFMNLSYTDSSAASSVVGGSRPGGGFSSVRIRPSPALRSSAGARLVSNLSPLTLSSTPGSFNNSARQQMLRQGSGTDVDEFSDIEEATTGSDFSDVGDGDEENVYSRDSYESMYSITSEMSRPMTQPAGSDKSLSMYSAHGSDGSSGSYLSSIRDAGAGSVGDRDNSRWDDGMSDMRSDDFSDSGDYADAWSMPLLVDRSANAAKMYQQHQTSNSSLSIRAVGAGVYAHGSSLFSHGGGNPQELYAHSYSDSAFMASGYSSSELDFIEFRAEDGDDSQTGNDDDDDGIGVGNDIETGSVISQEDRREYQGALTPEDIASRTSFLGRLDLERLSASSRLFEHLSDSTDMDEDSEGSATNPDSDENDGIEFSAMSRSKVVSVKQANSEAPSDSDVDIDGKTQQDTILFTGKLHPKSGPGVETGVISAVANALQRRQSSACVSEAASATLPERLGQSPALASRGHFPPSSAEYPQRVMKKSQLQRRGEKPLQLKDNLRMVESLRRMGKWQDTAWTSPALSEINRANQFYLDPVIICMSPRLVPQQPSGQQG</sequence>
<feature type="binding site" evidence="8">
    <location>
        <position position="1030"/>
    </location>
    <ligand>
        <name>ATP</name>
        <dbReference type="ChEBI" id="CHEBI:30616"/>
    </ligand>
</feature>
<dbReference type="EMBL" id="JANBUM010000010">
    <property type="protein sequence ID" value="KAJ2787859.1"/>
    <property type="molecule type" value="Genomic_DNA"/>
</dbReference>
<feature type="compositionally biased region" description="Polar residues" evidence="9">
    <location>
        <begin position="241"/>
        <end position="254"/>
    </location>
</feature>
<evidence type="ECO:0000256" key="1">
    <source>
        <dbReference type="ARBA" id="ARBA00008867"/>
    </source>
</evidence>
<feature type="compositionally biased region" description="Acidic residues" evidence="9">
    <location>
        <begin position="1983"/>
        <end position="1997"/>
    </location>
</feature>
<evidence type="ECO:0000256" key="6">
    <source>
        <dbReference type="ARBA" id="ARBA00022777"/>
    </source>
</evidence>